<feature type="domain" description="ERCC4" evidence="15">
    <location>
        <begin position="503"/>
        <end position="645"/>
    </location>
</feature>
<dbReference type="GO" id="GO:0031297">
    <property type="term" value="P:replication fork processing"/>
    <property type="evidence" value="ECO:0007669"/>
    <property type="project" value="TreeGrafter"/>
</dbReference>
<keyword evidence="13" id="KW-0469">Meiosis</keyword>
<evidence type="ECO:0000256" key="6">
    <source>
        <dbReference type="ARBA" id="ARBA00022759"/>
    </source>
</evidence>
<dbReference type="Gene3D" id="3.40.50.10130">
    <property type="match status" value="1"/>
</dbReference>
<feature type="region of interest" description="Disordered" evidence="14">
    <location>
        <begin position="352"/>
        <end position="426"/>
    </location>
</feature>
<evidence type="ECO:0000256" key="1">
    <source>
        <dbReference type="ARBA" id="ARBA00001946"/>
    </source>
</evidence>
<dbReference type="GO" id="GO:0008821">
    <property type="term" value="F:crossover junction DNA endonuclease activity"/>
    <property type="evidence" value="ECO:0007669"/>
    <property type="project" value="TreeGrafter"/>
</dbReference>
<organism evidence="16 17">
    <name type="scientific">Rhizopus oryzae</name>
    <name type="common">Mucormycosis agent</name>
    <name type="synonym">Rhizopus arrhizus var. delemar</name>
    <dbReference type="NCBI Taxonomy" id="64495"/>
    <lineage>
        <taxon>Eukaryota</taxon>
        <taxon>Fungi</taxon>
        <taxon>Fungi incertae sedis</taxon>
        <taxon>Mucoromycota</taxon>
        <taxon>Mucoromycotina</taxon>
        <taxon>Mucoromycetes</taxon>
        <taxon>Mucorales</taxon>
        <taxon>Mucorineae</taxon>
        <taxon>Rhizopodaceae</taxon>
        <taxon>Rhizopus</taxon>
    </lineage>
</organism>
<evidence type="ECO:0000256" key="2">
    <source>
        <dbReference type="ARBA" id="ARBA00004123"/>
    </source>
</evidence>
<comment type="cofactor">
    <cofactor evidence="1">
        <name>Mg(2+)</name>
        <dbReference type="ChEBI" id="CHEBI:18420"/>
    </cofactor>
</comment>
<dbReference type="Pfam" id="PF02732">
    <property type="entry name" value="ERCC4"/>
    <property type="match status" value="1"/>
</dbReference>
<dbReference type="InterPro" id="IPR033310">
    <property type="entry name" value="Mms4/EME1/EME2"/>
</dbReference>
<evidence type="ECO:0000256" key="8">
    <source>
        <dbReference type="ARBA" id="ARBA00022801"/>
    </source>
</evidence>
<keyword evidence="6" id="KW-0255">Endonuclease</keyword>
<evidence type="ECO:0000259" key="15">
    <source>
        <dbReference type="Pfam" id="PF02732"/>
    </source>
</evidence>
<evidence type="ECO:0000256" key="12">
    <source>
        <dbReference type="ARBA" id="ARBA00023242"/>
    </source>
</evidence>
<keyword evidence="10" id="KW-0233">DNA recombination</keyword>
<dbReference type="Pfam" id="PF21292">
    <property type="entry name" value="EME1-MUS81_C"/>
    <property type="match status" value="1"/>
</dbReference>
<sequence>MDDIDQFVEQVLNIDNSKSPSDIRKDLEYTKSVEATLNRIFDGEFLQGIKTSNKPDNALIILDSDEEDISLSNSQTSSQQINRDIDDIFDIDNIFDQPVLKPKSKEEIENTDDILSSSSSKNKTKSTANKSNKLLATEDIQITARPFELFVDETNNRKRIKGKEKESSSIPKDYTQIKDLEVISDDEDLLTLGKLDSPTKEDVDLFENNSNIDLLSFDDDLNSPAEINEDIFNFTDADDILLTKETPKRKVSTDNNENQTSLFEGASNHKRIKSKNTDDSSFFNKTPAASPSTNVCLDEKEDVLPFSIDDSDEEDADMVHLPTSDEFFDDLLSLEEDKDIIEIDSPEDTIIEDRKRKKRAHTYSTNISRSRSGSSSSMELFSTRKSNELTPKEKKRLEAEERKRKRQELAEEKKRQKELKQQEKERQMLYEKENRIRNNRDEILKEMIVDIHPNFRLTNAGKLLEAALKKKLAEVHSLLDQEKDNPRYTIAWRRKCSAEWNTDSQTFIPLEKMNIIKEPFVLIYMHIDELNELIQSETIYNHIKQIQQSVKDDQILLLIEGLEPYYKKRALLQKRIFDNQVRQNIQDINTVAASSSRRVRGVEDIEKLPSRETIEQCLNELQILHDIMIVPTKNDEDTASWIESLTTDLALGRYKSKNMNNIYKGIKSGADPNDTYSKMLQEIQLCTPAVAKSVMNEYPTIQLLHQKYKELDQPTGEMLLSSLEVERSALQARDRTINRVMSKKIYSIFNSDDPDLFLY</sequence>
<keyword evidence="9" id="KW-0460">Magnesium</keyword>
<keyword evidence="4" id="KW-0540">Nuclease</keyword>
<evidence type="ECO:0000256" key="4">
    <source>
        <dbReference type="ARBA" id="ARBA00022722"/>
    </source>
</evidence>
<dbReference type="Gene3D" id="1.10.8.10">
    <property type="entry name" value="DNA helicase RuvA subunit, C-terminal domain"/>
    <property type="match status" value="1"/>
</dbReference>
<dbReference type="InterPro" id="IPR006166">
    <property type="entry name" value="ERCC4_domain"/>
</dbReference>
<evidence type="ECO:0000313" key="16">
    <source>
        <dbReference type="EMBL" id="KAG1552734.1"/>
    </source>
</evidence>
<dbReference type="OrthoDB" id="343092at2759"/>
<dbReference type="Proteomes" id="UP000717996">
    <property type="component" value="Unassembled WGS sequence"/>
</dbReference>
<feature type="compositionally biased region" description="Low complexity" evidence="14">
    <location>
        <begin position="368"/>
        <end position="377"/>
    </location>
</feature>
<keyword evidence="12" id="KW-0539">Nucleus</keyword>
<gene>
    <name evidence="16" type="ORF">G6F51_001046</name>
</gene>
<reference evidence="16" key="1">
    <citation type="journal article" date="2020" name="Microb. Genom.">
        <title>Genetic diversity of clinical and environmental Mucorales isolates obtained from an investigation of mucormycosis cases among solid organ transplant recipients.</title>
        <authorList>
            <person name="Nguyen M.H."/>
            <person name="Kaul D."/>
            <person name="Muto C."/>
            <person name="Cheng S.J."/>
            <person name="Richter R.A."/>
            <person name="Bruno V.M."/>
            <person name="Liu G."/>
            <person name="Beyhan S."/>
            <person name="Sundermann A.J."/>
            <person name="Mounaud S."/>
            <person name="Pasculle A.W."/>
            <person name="Nierman W.C."/>
            <person name="Driscoll E."/>
            <person name="Cumbie R."/>
            <person name="Clancy C.J."/>
            <person name="Dupont C.L."/>
        </authorList>
    </citation>
    <scope>NUCLEOTIDE SEQUENCE</scope>
    <source>
        <strain evidence="16">GL16</strain>
    </source>
</reference>
<dbReference type="GO" id="GO:0048476">
    <property type="term" value="C:Holliday junction resolvase complex"/>
    <property type="evidence" value="ECO:0007669"/>
    <property type="project" value="InterPro"/>
</dbReference>
<evidence type="ECO:0000256" key="14">
    <source>
        <dbReference type="SAM" id="MobiDB-lite"/>
    </source>
</evidence>
<dbReference type="GO" id="GO:0046872">
    <property type="term" value="F:metal ion binding"/>
    <property type="evidence" value="ECO:0007669"/>
    <property type="project" value="UniProtKB-KW"/>
</dbReference>
<dbReference type="Gene3D" id="1.10.150.670">
    <property type="entry name" value="Crossover junction endonuclease EME1, DNA-binding domain"/>
    <property type="match status" value="1"/>
</dbReference>
<keyword evidence="11" id="KW-0234">DNA repair</keyword>
<feature type="compositionally biased region" description="Low complexity" evidence="14">
    <location>
        <begin position="116"/>
        <end position="130"/>
    </location>
</feature>
<evidence type="ECO:0000256" key="13">
    <source>
        <dbReference type="ARBA" id="ARBA00023254"/>
    </source>
</evidence>
<dbReference type="GO" id="GO:0031573">
    <property type="term" value="P:mitotic intra-S DNA damage checkpoint signaling"/>
    <property type="evidence" value="ECO:0007669"/>
    <property type="project" value="TreeGrafter"/>
</dbReference>
<keyword evidence="5" id="KW-0479">Metal-binding</keyword>
<evidence type="ECO:0000256" key="9">
    <source>
        <dbReference type="ARBA" id="ARBA00022842"/>
    </source>
</evidence>
<dbReference type="AlphaFoldDB" id="A0A9P6YNE5"/>
<comment type="subcellular location">
    <subcellularLocation>
        <location evidence="2">Nucleus</location>
    </subcellularLocation>
</comment>
<keyword evidence="7" id="KW-0227">DNA damage</keyword>
<dbReference type="InterPro" id="IPR042530">
    <property type="entry name" value="EME1/EME2_C"/>
</dbReference>
<dbReference type="PANTHER" id="PTHR21077:SF5">
    <property type="entry name" value="CROSSOVER JUNCTION ENDONUCLEASE MMS4"/>
    <property type="match status" value="1"/>
</dbReference>
<dbReference type="PANTHER" id="PTHR21077">
    <property type="entry name" value="EME1 PROTEIN"/>
    <property type="match status" value="1"/>
</dbReference>
<feature type="compositionally biased region" description="Basic and acidic residues" evidence="14">
    <location>
        <begin position="385"/>
        <end position="426"/>
    </location>
</feature>
<evidence type="ECO:0000256" key="11">
    <source>
        <dbReference type="ARBA" id="ARBA00023204"/>
    </source>
</evidence>
<evidence type="ECO:0000256" key="5">
    <source>
        <dbReference type="ARBA" id="ARBA00022723"/>
    </source>
</evidence>
<dbReference type="GO" id="GO:0006302">
    <property type="term" value="P:double-strand break repair"/>
    <property type="evidence" value="ECO:0007669"/>
    <property type="project" value="TreeGrafter"/>
</dbReference>
<protein>
    <recommendedName>
        <fullName evidence="15">ERCC4 domain-containing protein</fullName>
    </recommendedName>
</protein>
<evidence type="ECO:0000256" key="7">
    <source>
        <dbReference type="ARBA" id="ARBA00022763"/>
    </source>
</evidence>
<evidence type="ECO:0000256" key="3">
    <source>
        <dbReference type="ARBA" id="ARBA00005313"/>
    </source>
</evidence>
<feature type="region of interest" description="Disordered" evidence="14">
    <location>
        <begin position="102"/>
        <end position="130"/>
    </location>
</feature>
<dbReference type="GO" id="GO:0005634">
    <property type="term" value="C:nucleus"/>
    <property type="evidence" value="ECO:0007669"/>
    <property type="project" value="UniProtKB-SubCell"/>
</dbReference>
<comment type="similarity">
    <text evidence="3">Belongs to the EME1/MMS4 family.</text>
</comment>
<keyword evidence="8" id="KW-0378">Hydrolase</keyword>
<feature type="compositionally biased region" description="Polar residues" evidence="14">
    <location>
        <begin position="279"/>
        <end position="293"/>
    </location>
</feature>
<evidence type="ECO:0000313" key="17">
    <source>
        <dbReference type="Proteomes" id="UP000717996"/>
    </source>
</evidence>
<accession>A0A9P6YNE5</accession>
<dbReference type="GO" id="GO:0000712">
    <property type="term" value="P:resolution of meiotic recombination intermediates"/>
    <property type="evidence" value="ECO:0007669"/>
    <property type="project" value="TreeGrafter"/>
</dbReference>
<dbReference type="EMBL" id="JAANIT010000071">
    <property type="protein sequence ID" value="KAG1552734.1"/>
    <property type="molecule type" value="Genomic_DNA"/>
</dbReference>
<name>A0A9P6YNE5_RHIOR</name>
<evidence type="ECO:0000256" key="10">
    <source>
        <dbReference type="ARBA" id="ARBA00023172"/>
    </source>
</evidence>
<comment type="caution">
    <text evidence="16">The sequence shown here is derived from an EMBL/GenBank/DDBJ whole genome shotgun (WGS) entry which is preliminary data.</text>
</comment>
<dbReference type="GO" id="GO:0003677">
    <property type="term" value="F:DNA binding"/>
    <property type="evidence" value="ECO:0007669"/>
    <property type="project" value="InterPro"/>
</dbReference>
<feature type="region of interest" description="Disordered" evidence="14">
    <location>
        <begin position="274"/>
        <end position="293"/>
    </location>
</feature>
<proteinExistence type="inferred from homology"/>